<evidence type="ECO:0000256" key="15">
    <source>
        <dbReference type="ARBA" id="ARBA00033270"/>
    </source>
</evidence>
<keyword evidence="9" id="KW-0573">Peptidoglycan synthesis</keyword>
<evidence type="ECO:0000256" key="19">
    <source>
        <dbReference type="ARBA" id="ARBA00044770"/>
    </source>
</evidence>
<dbReference type="Proteomes" id="UP000244081">
    <property type="component" value="Unassembled WGS sequence"/>
</dbReference>
<keyword evidence="12" id="KW-0131">Cell cycle</keyword>
<dbReference type="OrthoDB" id="9768187at2"/>
<gene>
    <name evidence="22" type="ORF">C8N35_109113</name>
</gene>
<evidence type="ECO:0000256" key="8">
    <source>
        <dbReference type="ARBA" id="ARBA00022960"/>
    </source>
</evidence>
<evidence type="ECO:0000256" key="10">
    <source>
        <dbReference type="ARBA" id="ARBA00022989"/>
    </source>
</evidence>
<protein>
    <recommendedName>
        <fullName evidence="17">Probable peptidoglycan glycosyltransferase FtsW</fullName>
        <ecNumber evidence="19">2.4.99.28</ecNumber>
    </recommendedName>
    <alternativeName>
        <fullName evidence="18">Cell division protein FtsW</fullName>
    </alternativeName>
    <alternativeName>
        <fullName evidence="15">Cell wall polymerase</fullName>
    </alternativeName>
    <alternativeName>
        <fullName evidence="14">Peptidoglycan polymerase</fullName>
    </alternativeName>
</protein>
<evidence type="ECO:0000256" key="12">
    <source>
        <dbReference type="ARBA" id="ARBA00023306"/>
    </source>
</evidence>
<proteinExistence type="inferred from homology"/>
<keyword evidence="8" id="KW-0133">Cell shape</keyword>
<keyword evidence="5" id="KW-0328">Glycosyltransferase</keyword>
<keyword evidence="13" id="KW-0961">Cell wall biogenesis/degradation</keyword>
<feature type="transmembrane region" description="Helical" evidence="21">
    <location>
        <begin position="146"/>
        <end position="164"/>
    </location>
</feature>
<evidence type="ECO:0000256" key="18">
    <source>
        <dbReference type="ARBA" id="ARBA00041418"/>
    </source>
</evidence>
<comment type="pathway">
    <text evidence="2">Cell wall biogenesis; peptidoglycan biosynthesis.</text>
</comment>
<dbReference type="GO" id="GO:0032153">
    <property type="term" value="C:cell division site"/>
    <property type="evidence" value="ECO:0007669"/>
    <property type="project" value="TreeGrafter"/>
</dbReference>
<evidence type="ECO:0000256" key="2">
    <source>
        <dbReference type="ARBA" id="ARBA00004752"/>
    </source>
</evidence>
<evidence type="ECO:0000256" key="9">
    <source>
        <dbReference type="ARBA" id="ARBA00022984"/>
    </source>
</evidence>
<evidence type="ECO:0000256" key="4">
    <source>
        <dbReference type="ARBA" id="ARBA00022618"/>
    </source>
</evidence>
<evidence type="ECO:0000256" key="7">
    <source>
        <dbReference type="ARBA" id="ARBA00022692"/>
    </source>
</evidence>
<feature type="transmembrane region" description="Helical" evidence="21">
    <location>
        <begin position="83"/>
        <end position="103"/>
    </location>
</feature>
<dbReference type="PANTHER" id="PTHR30474:SF2">
    <property type="entry name" value="PEPTIDOGLYCAN GLYCOSYLTRANSFERASE FTSW-RELATED"/>
    <property type="match status" value="1"/>
</dbReference>
<evidence type="ECO:0000256" key="11">
    <source>
        <dbReference type="ARBA" id="ARBA00023136"/>
    </source>
</evidence>
<keyword evidence="6" id="KW-0808">Transferase</keyword>
<dbReference type="GO" id="GO:0008360">
    <property type="term" value="P:regulation of cell shape"/>
    <property type="evidence" value="ECO:0007669"/>
    <property type="project" value="UniProtKB-KW"/>
</dbReference>
<dbReference type="NCBIfam" id="TIGR02614">
    <property type="entry name" value="ftsW"/>
    <property type="match status" value="1"/>
</dbReference>
<comment type="caution">
    <text evidence="22">The sequence shown here is derived from an EMBL/GenBank/DDBJ whole genome shotgun (WGS) entry which is preliminary data.</text>
</comment>
<comment type="catalytic activity">
    <reaction evidence="20">
        <text>[GlcNAc-(1-&gt;4)-Mur2Ac(oyl-L-Ala-gamma-D-Glu-L-Lys-D-Ala-D-Ala)](n)-di-trans,octa-cis-undecaprenyl diphosphate + beta-D-GlcNAc-(1-&gt;4)-Mur2Ac(oyl-L-Ala-gamma-D-Glu-L-Lys-D-Ala-D-Ala)-di-trans,octa-cis-undecaprenyl diphosphate = [GlcNAc-(1-&gt;4)-Mur2Ac(oyl-L-Ala-gamma-D-Glu-L-Lys-D-Ala-D-Ala)](n+1)-di-trans,octa-cis-undecaprenyl diphosphate + di-trans,octa-cis-undecaprenyl diphosphate + H(+)</text>
        <dbReference type="Rhea" id="RHEA:23708"/>
        <dbReference type="Rhea" id="RHEA-COMP:9602"/>
        <dbReference type="Rhea" id="RHEA-COMP:9603"/>
        <dbReference type="ChEBI" id="CHEBI:15378"/>
        <dbReference type="ChEBI" id="CHEBI:58405"/>
        <dbReference type="ChEBI" id="CHEBI:60033"/>
        <dbReference type="ChEBI" id="CHEBI:78435"/>
        <dbReference type="EC" id="2.4.99.28"/>
    </reaction>
</comment>
<evidence type="ECO:0000256" key="17">
    <source>
        <dbReference type="ARBA" id="ARBA00041185"/>
    </source>
</evidence>
<accession>A0A2T5V4Y3</accession>
<dbReference type="GO" id="GO:0051301">
    <property type="term" value="P:cell division"/>
    <property type="evidence" value="ECO:0007669"/>
    <property type="project" value="UniProtKB-KW"/>
</dbReference>
<dbReference type="RefSeq" id="WP_107991337.1">
    <property type="nucleotide sequence ID" value="NZ_QAYG01000009.1"/>
</dbReference>
<dbReference type="AlphaFoldDB" id="A0A2T5V4Y3"/>
<feature type="transmembrane region" description="Helical" evidence="21">
    <location>
        <begin position="124"/>
        <end position="140"/>
    </location>
</feature>
<dbReference type="GO" id="GO:0015648">
    <property type="term" value="F:lipid-linked peptidoglycan transporter activity"/>
    <property type="evidence" value="ECO:0007669"/>
    <property type="project" value="TreeGrafter"/>
</dbReference>
<sequence length="388" mass="42108">MASRVDRSAFSEWLWTVDHLLLAGFVALMLGGVVLSFAGSPPVAERLGLEPYFFVKRQALYLFPALAVMLGASMLTPRMVRRAALVIFALGLVALVLVLFTGVEVKGARRWIDILGFSIQPSEFIKPAFVILIAFLLSEAGKRPEVPGRLFSILLFVMVAALFIAQPDFGQTMLLLMVWAALFFMAGLSWVWIGALGLLGVASLGSAYMLLPHVTARINRFINPGSGDTYQVDTALEAIVQGGWLGRGPGEGTVKRILPDSHTDFIFAVAAEEFGIIMCIVLLSVFAFVVLRGLTHARREPDPFVRLATAGLMVMFGIQSAINMAVNLNMMPAKGMTLPFISYGGSSMLAVALAMGFVLALTRKRPRPSRTAPVVVRRVARVPIDPVK</sequence>
<feature type="transmembrane region" description="Helical" evidence="21">
    <location>
        <begin position="59"/>
        <end position="77"/>
    </location>
</feature>
<dbReference type="GO" id="GO:0009252">
    <property type="term" value="P:peptidoglycan biosynthetic process"/>
    <property type="evidence" value="ECO:0007669"/>
    <property type="project" value="UniProtKB-KW"/>
</dbReference>
<evidence type="ECO:0000256" key="5">
    <source>
        <dbReference type="ARBA" id="ARBA00022676"/>
    </source>
</evidence>
<evidence type="ECO:0000313" key="23">
    <source>
        <dbReference type="Proteomes" id="UP000244081"/>
    </source>
</evidence>
<dbReference type="Pfam" id="PF01098">
    <property type="entry name" value="FTSW_RODA_SPOVE"/>
    <property type="match status" value="1"/>
</dbReference>
<dbReference type="InterPro" id="IPR001182">
    <property type="entry name" value="FtsW/RodA"/>
</dbReference>
<evidence type="ECO:0000256" key="1">
    <source>
        <dbReference type="ARBA" id="ARBA00004651"/>
    </source>
</evidence>
<evidence type="ECO:0000256" key="21">
    <source>
        <dbReference type="SAM" id="Phobius"/>
    </source>
</evidence>
<evidence type="ECO:0000256" key="3">
    <source>
        <dbReference type="ARBA" id="ARBA00022475"/>
    </source>
</evidence>
<comment type="similarity">
    <text evidence="16">Belongs to the SEDS family. FtsW subfamily.</text>
</comment>
<dbReference type="GO" id="GO:0071555">
    <property type="term" value="P:cell wall organization"/>
    <property type="evidence" value="ECO:0007669"/>
    <property type="project" value="UniProtKB-KW"/>
</dbReference>
<feature type="transmembrane region" description="Helical" evidence="21">
    <location>
        <begin position="265"/>
        <end position="291"/>
    </location>
</feature>
<evidence type="ECO:0000313" key="22">
    <source>
        <dbReference type="EMBL" id="PTW58809.1"/>
    </source>
</evidence>
<dbReference type="GO" id="GO:0005886">
    <property type="term" value="C:plasma membrane"/>
    <property type="evidence" value="ECO:0007669"/>
    <property type="project" value="UniProtKB-SubCell"/>
</dbReference>
<evidence type="ECO:0000256" key="20">
    <source>
        <dbReference type="ARBA" id="ARBA00049902"/>
    </source>
</evidence>
<feature type="transmembrane region" description="Helical" evidence="21">
    <location>
        <begin position="176"/>
        <end position="202"/>
    </location>
</feature>
<reference evidence="22 23" key="1">
    <citation type="submission" date="2018-04" db="EMBL/GenBank/DDBJ databases">
        <title>Genomic Encyclopedia of Archaeal and Bacterial Type Strains, Phase II (KMG-II): from individual species to whole genera.</title>
        <authorList>
            <person name="Goeker M."/>
        </authorList>
    </citation>
    <scope>NUCLEOTIDE SEQUENCE [LARGE SCALE GENOMIC DNA]</scope>
    <source>
        <strain evidence="22 23">DSM 23382</strain>
    </source>
</reference>
<keyword evidence="7 21" id="KW-0812">Transmembrane</keyword>
<feature type="transmembrane region" description="Helical" evidence="21">
    <location>
        <begin position="340"/>
        <end position="361"/>
    </location>
</feature>
<name>A0A2T5V4Y3_9HYPH</name>
<evidence type="ECO:0000256" key="6">
    <source>
        <dbReference type="ARBA" id="ARBA00022679"/>
    </source>
</evidence>
<dbReference type="InterPro" id="IPR013437">
    <property type="entry name" value="FtsW"/>
</dbReference>
<keyword evidence="10 21" id="KW-1133">Transmembrane helix</keyword>
<comment type="subcellular location">
    <subcellularLocation>
        <location evidence="1">Cell membrane</location>
        <topology evidence="1">Multi-pass membrane protein</topology>
    </subcellularLocation>
</comment>
<evidence type="ECO:0000256" key="14">
    <source>
        <dbReference type="ARBA" id="ARBA00032370"/>
    </source>
</evidence>
<keyword evidence="3" id="KW-1003">Cell membrane</keyword>
<keyword evidence="23" id="KW-1185">Reference proteome</keyword>
<dbReference type="EMBL" id="QAYG01000009">
    <property type="protein sequence ID" value="PTW58809.1"/>
    <property type="molecule type" value="Genomic_DNA"/>
</dbReference>
<dbReference type="PANTHER" id="PTHR30474">
    <property type="entry name" value="CELL CYCLE PROTEIN"/>
    <property type="match status" value="1"/>
</dbReference>
<keyword evidence="11 21" id="KW-0472">Membrane</keyword>
<feature type="transmembrane region" description="Helical" evidence="21">
    <location>
        <begin position="303"/>
        <end position="328"/>
    </location>
</feature>
<feature type="transmembrane region" description="Helical" evidence="21">
    <location>
        <begin position="20"/>
        <end position="38"/>
    </location>
</feature>
<dbReference type="EC" id="2.4.99.28" evidence="19"/>
<organism evidence="22 23">
    <name type="scientific">Breoghania corrubedonensis</name>
    <dbReference type="NCBI Taxonomy" id="665038"/>
    <lineage>
        <taxon>Bacteria</taxon>
        <taxon>Pseudomonadati</taxon>
        <taxon>Pseudomonadota</taxon>
        <taxon>Alphaproteobacteria</taxon>
        <taxon>Hyphomicrobiales</taxon>
        <taxon>Stappiaceae</taxon>
        <taxon>Breoghania</taxon>
    </lineage>
</organism>
<dbReference type="GO" id="GO:0008955">
    <property type="term" value="F:peptidoglycan glycosyltransferase activity"/>
    <property type="evidence" value="ECO:0007669"/>
    <property type="project" value="UniProtKB-EC"/>
</dbReference>
<evidence type="ECO:0000256" key="16">
    <source>
        <dbReference type="ARBA" id="ARBA00038053"/>
    </source>
</evidence>
<evidence type="ECO:0000256" key="13">
    <source>
        <dbReference type="ARBA" id="ARBA00023316"/>
    </source>
</evidence>
<keyword evidence="4 22" id="KW-0132">Cell division</keyword>